<dbReference type="InterPro" id="IPR003594">
    <property type="entry name" value="HATPase_dom"/>
</dbReference>
<keyword evidence="11" id="KW-1185">Reference proteome</keyword>
<reference evidence="10 11" key="1">
    <citation type="journal article" date="2015" name="BMC Genomics">
        <title>Genome mining reveals unlocked bioactive potential of marine Gram-negative bacteria.</title>
        <authorList>
            <person name="Machado H."/>
            <person name="Sonnenschein E.C."/>
            <person name="Melchiorsen J."/>
            <person name="Gram L."/>
        </authorList>
    </citation>
    <scope>NUCLEOTIDE SEQUENCE [LARGE SCALE GENOMIC DNA]</scope>
    <source>
        <strain evidence="10 11">S3137</strain>
    </source>
</reference>
<protein>
    <recommendedName>
        <fullName evidence="3">histidine kinase</fullName>
        <ecNumber evidence="3">2.7.13.3</ecNumber>
    </recommendedName>
</protein>
<comment type="caution">
    <text evidence="10">The sequence shown here is derived from an EMBL/GenBank/DDBJ whole genome shotgun (WGS) entry which is preliminary data.</text>
</comment>
<evidence type="ECO:0000313" key="11">
    <source>
        <dbReference type="Proteomes" id="UP000033664"/>
    </source>
</evidence>
<evidence type="ECO:0000259" key="9">
    <source>
        <dbReference type="PROSITE" id="PS50885"/>
    </source>
</evidence>
<dbReference type="InterPro" id="IPR005467">
    <property type="entry name" value="His_kinase_dom"/>
</dbReference>
<dbReference type="Gene3D" id="6.10.340.10">
    <property type="match status" value="1"/>
</dbReference>
<evidence type="ECO:0000256" key="5">
    <source>
        <dbReference type="ARBA" id="ARBA00022679"/>
    </source>
</evidence>
<keyword evidence="6 10" id="KW-0418">Kinase</keyword>
<keyword evidence="7" id="KW-0472">Membrane</keyword>
<dbReference type="RefSeq" id="WP_045978146.1">
    <property type="nucleotide sequence ID" value="NZ_JXXY01000001.1"/>
</dbReference>
<dbReference type="PANTHER" id="PTHR43065:SF51">
    <property type="entry name" value="HISTIDINE KINASE"/>
    <property type="match status" value="1"/>
</dbReference>
<keyword evidence="4" id="KW-0597">Phosphoprotein</keyword>
<dbReference type="eggNOG" id="COG5000">
    <property type="taxonomic scope" value="Bacteria"/>
</dbReference>
<evidence type="ECO:0000256" key="6">
    <source>
        <dbReference type="ARBA" id="ARBA00022777"/>
    </source>
</evidence>
<keyword evidence="7" id="KW-1133">Transmembrane helix</keyword>
<evidence type="ECO:0000256" key="3">
    <source>
        <dbReference type="ARBA" id="ARBA00012438"/>
    </source>
</evidence>
<feature type="domain" description="HAMP" evidence="9">
    <location>
        <begin position="61"/>
        <end position="113"/>
    </location>
</feature>
<dbReference type="Gene3D" id="3.30.565.10">
    <property type="entry name" value="Histidine kinase-like ATPase, C-terminal domain"/>
    <property type="match status" value="1"/>
</dbReference>
<dbReference type="InterPro" id="IPR036097">
    <property type="entry name" value="HisK_dim/P_sf"/>
</dbReference>
<comment type="subcellular location">
    <subcellularLocation>
        <location evidence="2">Membrane</location>
    </subcellularLocation>
</comment>
<dbReference type="CDD" id="cd06225">
    <property type="entry name" value="HAMP"/>
    <property type="match status" value="1"/>
</dbReference>
<dbReference type="PATRIC" id="fig|151081.8.peg.153"/>
<accession>A0A0F4Q0E1</accession>
<dbReference type="PANTHER" id="PTHR43065">
    <property type="entry name" value="SENSOR HISTIDINE KINASE"/>
    <property type="match status" value="1"/>
</dbReference>
<dbReference type="GeneID" id="58227814"/>
<dbReference type="InterPro" id="IPR036890">
    <property type="entry name" value="HATPase_C_sf"/>
</dbReference>
<sequence length="437" mass="48753">MALLTSPTSRLTWQLSSWLSLFVCAPVVAGVLLGLLSVLQALLLAVVLGALQAMFIQYVVTPRVKGLQAIESGLLNFKDGDFSTSLAYNKNDELGDLCRLYNETASKLHQERQWIYQRELMLDKVLHSSPQALLLVNDKQQVVYSNHSARSLLFADLRVEGEQLSVLFARMPNGLAQALQAGKEGLFSVEQQHEQRQTWHLATGHFLLNNQAHTLYILKPMTREISRQEVQVWKKVIRVISHELNNSLAPVSSMLHSGQLLAQGIEDTRLARVFTTIDERIGKLSEFVQGYGRFAKLPQPQMKHFSWHNMMQGLTQQWAFTLLGELPEQGYGDDTQLEQLLINLLKNAHESGSPEADISVEVNCSEAQQEILVRDRGKGMSEAVMASALVPFYSTKSTGSGLGLALCREICEAHHGDISLHNRHHGGLVVRVHLPLA</sequence>
<feature type="domain" description="Histidine kinase" evidence="8">
    <location>
        <begin position="239"/>
        <end position="437"/>
    </location>
</feature>
<dbReference type="SUPFAM" id="SSF47384">
    <property type="entry name" value="Homodimeric domain of signal transducing histidine kinase"/>
    <property type="match status" value="1"/>
</dbReference>
<gene>
    <name evidence="10" type="ORF">TW72_04835</name>
</gene>
<organism evidence="10 11">
    <name type="scientific">Pseudoalteromonas ruthenica</name>
    <dbReference type="NCBI Taxonomy" id="151081"/>
    <lineage>
        <taxon>Bacteria</taxon>
        <taxon>Pseudomonadati</taxon>
        <taxon>Pseudomonadota</taxon>
        <taxon>Gammaproteobacteria</taxon>
        <taxon>Alteromonadales</taxon>
        <taxon>Pseudoalteromonadaceae</taxon>
        <taxon>Pseudoalteromonas</taxon>
    </lineage>
</organism>
<dbReference type="SUPFAM" id="SSF55874">
    <property type="entry name" value="ATPase domain of HSP90 chaperone/DNA topoisomerase II/histidine kinase"/>
    <property type="match status" value="1"/>
</dbReference>
<proteinExistence type="predicted"/>
<evidence type="ECO:0000256" key="2">
    <source>
        <dbReference type="ARBA" id="ARBA00004370"/>
    </source>
</evidence>
<dbReference type="InterPro" id="IPR004358">
    <property type="entry name" value="Sig_transdc_His_kin-like_C"/>
</dbReference>
<dbReference type="OrthoDB" id="1931120at2"/>
<evidence type="ECO:0000256" key="1">
    <source>
        <dbReference type="ARBA" id="ARBA00000085"/>
    </source>
</evidence>
<name>A0A0F4Q0E1_9GAMM</name>
<dbReference type="GO" id="GO:0000155">
    <property type="term" value="F:phosphorelay sensor kinase activity"/>
    <property type="evidence" value="ECO:0007669"/>
    <property type="project" value="InterPro"/>
</dbReference>
<comment type="catalytic activity">
    <reaction evidence="1">
        <text>ATP + protein L-histidine = ADP + protein N-phospho-L-histidine.</text>
        <dbReference type="EC" id="2.7.13.3"/>
    </reaction>
</comment>
<dbReference type="GO" id="GO:0016020">
    <property type="term" value="C:membrane"/>
    <property type="evidence" value="ECO:0007669"/>
    <property type="project" value="UniProtKB-SubCell"/>
</dbReference>
<dbReference type="PRINTS" id="PR00344">
    <property type="entry name" value="BCTRLSENSOR"/>
</dbReference>
<dbReference type="SMART" id="SM00387">
    <property type="entry name" value="HATPase_c"/>
    <property type="match status" value="1"/>
</dbReference>
<dbReference type="AlphaFoldDB" id="A0A0F4Q0E1"/>
<dbReference type="EMBL" id="JXXZ01000004">
    <property type="protein sequence ID" value="KJZ01168.1"/>
    <property type="molecule type" value="Genomic_DNA"/>
</dbReference>
<dbReference type="PROSITE" id="PS50109">
    <property type="entry name" value="HIS_KIN"/>
    <property type="match status" value="1"/>
</dbReference>
<keyword evidence="7" id="KW-0812">Transmembrane</keyword>
<feature type="transmembrane region" description="Helical" evidence="7">
    <location>
        <begin position="15"/>
        <end position="35"/>
    </location>
</feature>
<dbReference type="Proteomes" id="UP000033664">
    <property type="component" value="Unassembled WGS sequence"/>
</dbReference>
<dbReference type="Pfam" id="PF02518">
    <property type="entry name" value="HATPase_c"/>
    <property type="match status" value="1"/>
</dbReference>
<evidence type="ECO:0000259" key="8">
    <source>
        <dbReference type="PROSITE" id="PS50109"/>
    </source>
</evidence>
<dbReference type="InterPro" id="IPR003660">
    <property type="entry name" value="HAMP_dom"/>
</dbReference>
<evidence type="ECO:0000256" key="4">
    <source>
        <dbReference type="ARBA" id="ARBA00022553"/>
    </source>
</evidence>
<dbReference type="EC" id="2.7.13.3" evidence="3"/>
<keyword evidence="5" id="KW-0808">Transferase</keyword>
<evidence type="ECO:0000256" key="7">
    <source>
        <dbReference type="SAM" id="Phobius"/>
    </source>
</evidence>
<feature type="transmembrane region" description="Helical" evidence="7">
    <location>
        <begin position="42"/>
        <end position="60"/>
    </location>
</feature>
<evidence type="ECO:0000313" key="10">
    <source>
        <dbReference type="EMBL" id="KJZ01168.1"/>
    </source>
</evidence>
<dbReference type="PROSITE" id="PS50885">
    <property type="entry name" value="HAMP"/>
    <property type="match status" value="1"/>
</dbReference>